<dbReference type="Proteomes" id="UP000220157">
    <property type="component" value="Unassembled WGS sequence"/>
</dbReference>
<evidence type="ECO:0000313" key="5">
    <source>
        <dbReference type="Proteomes" id="UP000220157"/>
    </source>
</evidence>
<gene>
    <name evidence="2" type="ORF">CGS55_14855</name>
    <name evidence="3" type="ORF">CGS56_15575</name>
</gene>
<evidence type="ECO:0000313" key="4">
    <source>
        <dbReference type="Proteomes" id="UP000219901"/>
    </source>
</evidence>
<dbReference type="AlphaFoldDB" id="A0A2A7A5K9"/>
<dbReference type="Proteomes" id="UP000219901">
    <property type="component" value="Unassembled WGS sequence"/>
</dbReference>
<protein>
    <submittedName>
        <fullName evidence="3">Uncharacterized protein</fullName>
    </submittedName>
</protein>
<keyword evidence="1" id="KW-0812">Transmembrane</keyword>
<evidence type="ECO:0000313" key="3">
    <source>
        <dbReference type="EMBL" id="PDX74449.1"/>
    </source>
</evidence>
<name>A0A2A7A5K9_9FIRM</name>
<keyword evidence="1" id="KW-1133">Transmembrane helix</keyword>
<sequence>MMPAESGWTNHAEVLLFCLSAGEKFTCGMQQFFIQKSYLFYILSAFCYNIFAFFAKHPNRINL</sequence>
<keyword evidence="1" id="KW-0472">Membrane</keyword>
<comment type="caution">
    <text evidence="3">The sequence shown here is derived from an EMBL/GenBank/DDBJ whole genome shotgun (WGS) entry which is preliminary data.</text>
</comment>
<feature type="transmembrane region" description="Helical" evidence="1">
    <location>
        <begin position="38"/>
        <end position="55"/>
    </location>
</feature>
<dbReference type="EMBL" id="NMTV01000071">
    <property type="protein sequence ID" value="PDX71457.1"/>
    <property type="molecule type" value="Genomic_DNA"/>
</dbReference>
<reference evidence="3" key="2">
    <citation type="submission" date="2017-07" db="EMBL/GenBank/DDBJ databases">
        <authorList>
            <person name="Sun Z.S."/>
            <person name="Albrecht U."/>
            <person name="Echele G."/>
            <person name="Lee C.C."/>
        </authorList>
    </citation>
    <scope>NUCLEOTIDE SEQUENCE</scope>
    <source>
        <strain evidence="2">CNCM I 4546</strain>
        <strain evidence="3">CNCM I 4573</strain>
    </source>
</reference>
<evidence type="ECO:0000313" key="2">
    <source>
        <dbReference type="EMBL" id="PDX71457.1"/>
    </source>
</evidence>
<evidence type="ECO:0000256" key="1">
    <source>
        <dbReference type="SAM" id="Phobius"/>
    </source>
</evidence>
<proteinExistence type="predicted"/>
<accession>A0A2A7A5K9</accession>
<dbReference type="EMBL" id="NMTW01000053">
    <property type="protein sequence ID" value="PDX74449.1"/>
    <property type="molecule type" value="Genomic_DNA"/>
</dbReference>
<reference evidence="4 5" key="1">
    <citation type="journal article" date="2017" name="Front. Microbiol.">
        <title>New Insights into the Diversity of the Genus Faecalibacterium.</title>
        <authorList>
            <person name="Benevides L."/>
            <person name="Burman S."/>
            <person name="Martin R."/>
            <person name="Robert V."/>
            <person name="Thomas M."/>
            <person name="Miquel S."/>
            <person name="Chain F."/>
            <person name="Sokol H."/>
            <person name="Bermudez-Humaran L.G."/>
            <person name="Morrison M."/>
            <person name="Langella P."/>
            <person name="Azevedo V.A."/>
            <person name="Chatel J.M."/>
            <person name="Soares S."/>
        </authorList>
    </citation>
    <scope>NUCLEOTIDE SEQUENCE [LARGE SCALE GENOMIC DNA]</scope>
    <source>
        <strain evidence="2 4">CNCM I 4546</strain>
        <strain evidence="3 5">CNCM I 4573</strain>
    </source>
</reference>
<organism evidence="3 5">
    <name type="scientific">Faecalibacterium prausnitzii</name>
    <dbReference type="NCBI Taxonomy" id="853"/>
    <lineage>
        <taxon>Bacteria</taxon>
        <taxon>Bacillati</taxon>
        <taxon>Bacillota</taxon>
        <taxon>Clostridia</taxon>
        <taxon>Eubacteriales</taxon>
        <taxon>Oscillospiraceae</taxon>
        <taxon>Faecalibacterium</taxon>
    </lineage>
</organism>